<dbReference type="Gene3D" id="2.60.40.1180">
    <property type="entry name" value="Golgi alpha-mannosidase II"/>
    <property type="match status" value="1"/>
</dbReference>
<comment type="catalytic activity">
    <reaction evidence="4">
        <text>sucrose + phosphate = D-fructose + alpha-D-glucose 1-phosphate</text>
        <dbReference type="Rhea" id="RHEA:24048"/>
        <dbReference type="ChEBI" id="CHEBI:17992"/>
        <dbReference type="ChEBI" id="CHEBI:37721"/>
        <dbReference type="ChEBI" id="CHEBI:43474"/>
        <dbReference type="ChEBI" id="CHEBI:58601"/>
        <dbReference type="EC" id="2.4.1.7"/>
    </reaction>
</comment>
<keyword evidence="1 4" id="KW-0328">Glycosyltransferase</keyword>
<protein>
    <recommendedName>
        <fullName evidence="4">Sucrose phosphorylase</fullName>
        <ecNumber evidence="4">2.4.1.7</ecNumber>
    </recommendedName>
    <alternativeName>
        <fullName evidence="4">Sucrose glucosyltransferase</fullName>
    </alternativeName>
</protein>
<dbReference type="EMBL" id="CP095074">
    <property type="protein sequence ID" value="UOQ92259.1"/>
    <property type="molecule type" value="Genomic_DNA"/>
</dbReference>
<dbReference type="PANTHER" id="PTHR10357">
    <property type="entry name" value="ALPHA-AMYLASE FAMILY MEMBER"/>
    <property type="match status" value="1"/>
</dbReference>
<dbReference type="Gene3D" id="3.20.20.80">
    <property type="entry name" value="Glycosidases"/>
    <property type="match status" value="1"/>
</dbReference>
<organism evidence="6 7">
    <name type="scientific">Halobacillus shinanisalinarum</name>
    <dbReference type="NCBI Taxonomy" id="2932258"/>
    <lineage>
        <taxon>Bacteria</taxon>
        <taxon>Bacillati</taxon>
        <taxon>Bacillota</taxon>
        <taxon>Bacilli</taxon>
        <taxon>Bacillales</taxon>
        <taxon>Bacillaceae</taxon>
        <taxon>Halobacillus</taxon>
    </lineage>
</organism>
<reference evidence="6 7" key="1">
    <citation type="submission" date="2022-04" db="EMBL/GenBank/DDBJ databases">
        <title>Halobacillus sp. isolated from saltern.</title>
        <authorList>
            <person name="Won M."/>
            <person name="Lee C.-M."/>
            <person name="Woen H.-Y."/>
            <person name="Kwon S.-W."/>
        </authorList>
    </citation>
    <scope>NUCLEOTIDE SEQUENCE [LARGE SCALE GENOMIC DNA]</scope>
    <source>
        <strain evidence="6 7">SSTM10-2</strain>
    </source>
</reference>
<proteinExistence type="inferred from homology"/>
<keyword evidence="6" id="KW-0378">Hydrolase</keyword>
<keyword evidence="7" id="KW-1185">Reference proteome</keyword>
<dbReference type="Pfam" id="PF08533">
    <property type="entry name" value="Glyco_hydro_42C"/>
    <property type="match status" value="1"/>
</dbReference>
<dbReference type="PANTHER" id="PTHR10357:SF214">
    <property type="entry name" value="GLUCOSYLGLYCERATE PHOSPHORYLASE"/>
    <property type="match status" value="1"/>
</dbReference>
<keyword evidence="3" id="KW-0326">Glycosidase</keyword>
<dbReference type="CDD" id="cd11356">
    <property type="entry name" value="AmyAc_Sucrose_phosphorylase-like_1"/>
    <property type="match status" value="1"/>
</dbReference>
<dbReference type="RefSeq" id="WP_244751869.1">
    <property type="nucleotide sequence ID" value="NZ_CP095074.1"/>
</dbReference>
<evidence type="ECO:0000313" key="7">
    <source>
        <dbReference type="Proteomes" id="UP000831880"/>
    </source>
</evidence>
<dbReference type="InterPro" id="IPR006047">
    <property type="entry name" value="GH13_cat_dom"/>
</dbReference>
<dbReference type="InterPro" id="IPR033746">
    <property type="entry name" value="GGa_phosphorylase"/>
</dbReference>
<dbReference type="PIRSF" id="PIRSF003059">
    <property type="entry name" value="Sucrose_phosphorylase"/>
    <property type="match status" value="1"/>
</dbReference>
<evidence type="ECO:0000256" key="2">
    <source>
        <dbReference type="ARBA" id="ARBA00022679"/>
    </source>
</evidence>
<evidence type="ECO:0000313" key="6">
    <source>
        <dbReference type="EMBL" id="UOQ92259.1"/>
    </source>
</evidence>
<name>A0ABY4GW44_9BACI</name>
<dbReference type="EC" id="2.4.1.7" evidence="4"/>
<gene>
    <name evidence="6" type="ORF">MUO14_17490</name>
</gene>
<evidence type="ECO:0000256" key="1">
    <source>
        <dbReference type="ARBA" id="ARBA00022676"/>
    </source>
</evidence>
<dbReference type="SMART" id="SM00642">
    <property type="entry name" value="Aamy"/>
    <property type="match status" value="1"/>
</dbReference>
<dbReference type="InterPro" id="IPR013739">
    <property type="entry name" value="Beta_galactosidase_C"/>
</dbReference>
<dbReference type="InterPro" id="IPR016377">
    <property type="entry name" value="Sucrose_GGa_phosphorylase-rel"/>
</dbReference>
<dbReference type="Pfam" id="PF00128">
    <property type="entry name" value="Alpha-amylase"/>
    <property type="match status" value="1"/>
</dbReference>
<feature type="domain" description="Glycosyl hydrolase family 13 catalytic" evidence="5">
    <location>
        <begin position="50"/>
        <end position="452"/>
    </location>
</feature>
<dbReference type="SUPFAM" id="SSF51445">
    <property type="entry name" value="(Trans)glycosidases"/>
    <property type="match status" value="1"/>
</dbReference>
<sequence>MKEELIDQIADHLEDIYGKKDVEVINKFQRLIEQWSRKKWTAPAAPTEQNIYLITYGDSIYEEGGPTLPTLHQFLKEEVGDTITDVHLLPMFPYTSDDGFSVSDYRTIHPELGDWSDIQNFSDDYRLMFDFVANHMSQSSEWFRKYLEDDPTYKDFFIPKDPEFNSEHVVRPRTSPLYHEYGTEGKTAWTTFSKDQVDVNFSNPDVLIEMTDILLSYAHQGATSIRLDAIGFIWKESGTSCIHLPQAHAIIQLWNTVMNAFQPHTQIITETNVPHVENISYFGSGANEANMVYQFTLPPLVLYSFMKHDASKLTQWAQTIEPVSKEATYFNFLASHDGIGMRPTEGLLKEDEKQELINQVKVNGGDVSYKSNPDGSQSVYELNINYSEALKNKEEDLTVEDEVQKMLAAHSVLLSVIGVPAIYYHSLLGSKNDEEGMAESGIPRRINREKLQVDTIHEELQTDPRRSGIFSGLQEMIEIRKKEAAFSPYADQEVLDLDPRLFALKRISPSSGEEVFFVVNTSREEVEVPLPFKGTDLFDNRKVEGSVVLSRYGYTWVKKFMI</sequence>
<dbReference type="InterPro" id="IPR045857">
    <property type="entry name" value="O16G_dom_2"/>
</dbReference>
<dbReference type="Proteomes" id="UP000831880">
    <property type="component" value="Chromosome"/>
</dbReference>
<accession>A0ABY4GW44</accession>
<dbReference type="InterPro" id="IPR017853">
    <property type="entry name" value="GH"/>
</dbReference>
<evidence type="ECO:0000256" key="3">
    <source>
        <dbReference type="ARBA" id="ARBA00023295"/>
    </source>
</evidence>
<evidence type="ECO:0000259" key="5">
    <source>
        <dbReference type="SMART" id="SM00642"/>
    </source>
</evidence>
<dbReference type="GO" id="GO:0016787">
    <property type="term" value="F:hydrolase activity"/>
    <property type="evidence" value="ECO:0007669"/>
    <property type="project" value="UniProtKB-KW"/>
</dbReference>
<keyword evidence="2 4" id="KW-0808">Transferase</keyword>
<comment type="similarity">
    <text evidence="4">Belongs to the glycosyl hydrolase 13 family. Sucrose phosphorylase subfamily.</text>
</comment>
<evidence type="ECO:0000256" key="4">
    <source>
        <dbReference type="PIRNR" id="PIRNR003059"/>
    </source>
</evidence>
<dbReference type="InterPro" id="IPR013780">
    <property type="entry name" value="Glyco_hydro_b"/>
</dbReference>
<dbReference type="Gene3D" id="3.90.400.10">
    <property type="entry name" value="Oligo-1,6-glucosidase, Domain 2"/>
    <property type="match status" value="1"/>
</dbReference>